<feature type="domain" description="Mechanosensitive ion channel MscS" evidence="6">
    <location>
        <begin position="223"/>
        <end position="290"/>
    </location>
</feature>
<evidence type="ECO:0000313" key="8">
    <source>
        <dbReference type="Proteomes" id="UP001363151"/>
    </source>
</evidence>
<evidence type="ECO:0000256" key="5">
    <source>
        <dbReference type="SAM" id="SignalP"/>
    </source>
</evidence>
<keyword evidence="3" id="KW-1133">Transmembrane helix</keyword>
<keyword evidence="5" id="KW-0732">Signal</keyword>
<feature type="signal peptide" evidence="5">
    <location>
        <begin position="1"/>
        <end position="19"/>
    </location>
</feature>
<dbReference type="EMBL" id="JBBJCI010000140">
    <property type="protein sequence ID" value="KAK7242849.1"/>
    <property type="molecule type" value="Genomic_DNA"/>
</dbReference>
<keyword evidence="8" id="KW-1185">Reference proteome</keyword>
<dbReference type="InterPro" id="IPR010920">
    <property type="entry name" value="LSM_dom_sf"/>
</dbReference>
<evidence type="ECO:0000313" key="7">
    <source>
        <dbReference type="EMBL" id="KAK7242849.1"/>
    </source>
</evidence>
<keyword evidence="4" id="KW-0472">Membrane</keyword>
<protein>
    <submittedName>
        <fullName evidence="7">Mechanosensitive ion channel</fullName>
    </submittedName>
</protein>
<comment type="subcellular location">
    <subcellularLocation>
        <location evidence="1">Membrane</location>
    </subcellularLocation>
</comment>
<keyword evidence="2" id="KW-0812">Transmembrane</keyword>
<dbReference type="SUPFAM" id="SSF50182">
    <property type="entry name" value="Sm-like ribonucleoproteins"/>
    <property type="match status" value="1"/>
</dbReference>
<dbReference type="PANTHER" id="PTHR30221">
    <property type="entry name" value="SMALL-CONDUCTANCE MECHANOSENSITIVE CHANNEL"/>
    <property type="match status" value="1"/>
</dbReference>
<dbReference type="InterPro" id="IPR006685">
    <property type="entry name" value="MscS_channel_2nd"/>
</dbReference>
<dbReference type="InterPro" id="IPR023408">
    <property type="entry name" value="MscS_beta-dom_sf"/>
</dbReference>
<comment type="caution">
    <text evidence="7">The sequence shown here is derived from an EMBL/GenBank/DDBJ whole genome shotgun (WGS) entry which is preliminary data.</text>
</comment>
<feature type="chain" id="PRO_5047363648" evidence="5">
    <location>
        <begin position="20"/>
        <end position="400"/>
    </location>
</feature>
<dbReference type="Pfam" id="PF00924">
    <property type="entry name" value="MS_channel_2nd"/>
    <property type="match status" value="1"/>
</dbReference>
<evidence type="ECO:0000256" key="4">
    <source>
        <dbReference type="ARBA" id="ARBA00023136"/>
    </source>
</evidence>
<accession>A0ABR1G2J5</accession>
<proteinExistence type="predicted"/>
<dbReference type="InterPro" id="IPR045275">
    <property type="entry name" value="MscS_archaea/bacteria_type"/>
</dbReference>
<organism evidence="7 8">
    <name type="scientific">Aureococcus anophagefferens</name>
    <name type="common">Harmful bloom alga</name>
    <dbReference type="NCBI Taxonomy" id="44056"/>
    <lineage>
        <taxon>Eukaryota</taxon>
        <taxon>Sar</taxon>
        <taxon>Stramenopiles</taxon>
        <taxon>Ochrophyta</taxon>
        <taxon>Pelagophyceae</taxon>
        <taxon>Pelagomonadales</taxon>
        <taxon>Pelagomonadaceae</taxon>
        <taxon>Aureococcus</taxon>
    </lineage>
</organism>
<reference evidence="7 8" key="1">
    <citation type="submission" date="2024-03" db="EMBL/GenBank/DDBJ databases">
        <title>Aureococcus anophagefferens CCMP1851 and Kratosvirus quantuckense: Draft genome of a second virus-susceptible host strain in the model system.</title>
        <authorList>
            <person name="Chase E."/>
            <person name="Truchon A.R."/>
            <person name="Schepens W."/>
            <person name="Wilhelm S.W."/>
        </authorList>
    </citation>
    <scope>NUCLEOTIDE SEQUENCE [LARGE SCALE GENOMIC DNA]</scope>
    <source>
        <strain evidence="7 8">CCMP1851</strain>
    </source>
</reference>
<evidence type="ECO:0000256" key="1">
    <source>
        <dbReference type="ARBA" id="ARBA00004370"/>
    </source>
</evidence>
<evidence type="ECO:0000256" key="2">
    <source>
        <dbReference type="ARBA" id="ARBA00022692"/>
    </source>
</evidence>
<name>A0ABR1G2J5_AURAN</name>
<dbReference type="Gene3D" id="1.10.287.1260">
    <property type="match status" value="1"/>
</dbReference>
<evidence type="ECO:0000259" key="6">
    <source>
        <dbReference type="Pfam" id="PF00924"/>
    </source>
</evidence>
<evidence type="ECO:0000256" key="3">
    <source>
        <dbReference type="ARBA" id="ARBA00022989"/>
    </source>
</evidence>
<dbReference type="Proteomes" id="UP001363151">
    <property type="component" value="Unassembled WGS sequence"/>
</dbReference>
<gene>
    <name evidence="7" type="ORF">SO694_00015443</name>
</gene>
<dbReference type="Gene3D" id="2.30.30.60">
    <property type="match status" value="1"/>
</dbReference>
<sequence>MLAGTTFCVLSATCYVGLSLLERYLEGEAREKGRALLSGEAVEEDQATALARLLLIFFPTCRLPASACAEEASRERSGTCQERAKNRRASLAAVALLQTPNPETNGAPPARDRPLVYVLLKALDNVVCLAGPASLCFAGHADLTSRAFRTAAVARALLPACVTLDVAVAQIAALMDLGREQVAGFKILNFAAVLVLHSSGFDVSALYGGFGLWGVVIGYASRNILEDLFAGLLIVYRRWFTVGDYVVVGGVGGTVEEVWVTSTKIKLFSNGERIHMANSKILASGVVNHNERTTRRVNKYWHLSHDSDPAAVERFLERLDAIADRDDIRPHITKFGEAPHFGAHVMNLELDGILVENVYFIKNGQSAVLWKRLETATNLAALRALKDLGLKLAARCPARS</sequence>
<dbReference type="PANTHER" id="PTHR30221:SF1">
    <property type="entry name" value="SMALL-CONDUCTANCE MECHANOSENSITIVE CHANNEL"/>
    <property type="match status" value="1"/>
</dbReference>